<keyword evidence="8" id="KW-1185">Reference proteome</keyword>
<keyword evidence="3 6" id="KW-0812">Transmembrane</keyword>
<keyword evidence="4 6" id="KW-1133">Transmembrane helix</keyword>
<evidence type="ECO:0000256" key="4">
    <source>
        <dbReference type="ARBA" id="ARBA00022989"/>
    </source>
</evidence>
<dbReference type="GO" id="GO:0005886">
    <property type="term" value="C:plasma membrane"/>
    <property type="evidence" value="ECO:0007669"/>
    <property type="project" value="UniProtKB-ARBA"/>
</dbReference>
<comment type="similarity">
    <text evidence="2">Belongs to the CbiQ family.</text>
</comment>
<accession>A0A4R6YB54</accession>
<comment type="subcellular location">
    <subcellularLocation>
        <location evidence="1">Membrane</location>
        <topology evidence="1">Multi-pass membrane protein</topology>
    </subcellularLocation>
</comment>
<evidence type="ECO:0000256" key="6">
    <source>
        <dbReference type="SAM" id="Phobius"/>
    </source>
</evidence>
<name>A0A4R6YB54_9BURK</name>
<keyword evidence="5 6" id="KW-0472">Membrane</keyword>
<dbReference type="Proteomes" id="UP000294480">
    <property type="component" value="Unassembled WGS sequence"/>
</dbReference>
<evidence type="ECO:0000256" key="1">
    <source>
        <dbReference type="ARBA" id="ARBA00004141"/>
    </source>
</evidence>
<feature type="transmembrane region" description="Helical" evidence="6">
    <location>
        <begin position="58"/>
        <end position="80"/>
    </location>
</feature>
<evidence type="ECO:0000313" key="8">
    <source>
        <dbReference type="Proteomes" id="UP000294480"/>
    </source>
</evidence>
<dbReference type="OrthoDB" id="9824024at2"/>
<proteinExistence type="inferred from homology"/>
<reference evidence="7 8" key="1">
    <citation type="submission" date="2019-03" db="EMBL/GenBank/DDBJ databases">
        <title>Genomic Encyclopedia of Type Strains, Phase IV (KMG-IV): sequencing the most valuable type-strain genomes for metagenomic binning, comparative biology and taxonomic classification.</title>
        <authorList>
            <person name="Goeker M."/>
        </authorList>
    </citation>
    <scope>NUCLEOTIDE SEQUENCE [LARGE SCALE GENOMIC DNA]</scope>
    <source>
        <strain evidence="7 8">DSM 102852</strain>
    </source>
</reference>
<dbReference type="InterPro" id="IPR003339">
    <property type="entry name" value="ABC/ECF_trnsptr_transmembrane"/>
</dbReference>
<feature type="transmembrane region" description="Helical" evidence="6">
    <location>
        <begin position="20"/>
        <end position="51"/>
    </location>
</feature>
<dbReference type="EMBL" id="SNZE01000002">
    <property type="protein sequence ID" value="TDR32843.1"/>
    <property type="molecule type" value="Genomic_DNA"/>
</dbReference>
<sequence length="234" mass="26962">MNKAPAPILDKRFHDLHLWFVLFAFFVAVALPFKWYTVIAWAAVICVTALLQGVRIQFAFKALCIAFGLSISIWLLNVFFHTEDSTQTEALQQANQIALKVWAMTWVALLSSKMINMRDVITCLLQKGWLSMQIAYATMVGVGSIDLMRAEVRRISLNARLRGLNWRQRFLQWLPLLVFALRHAQRGAMSLRARGLSDRKSFYYDYQATRTQQYRMLILCTLFIAVTLACELSM</sequence>
<gene>
    <name evidence="7" type="ORF">DFR44_102142</name>
</gene>
<evidence type="ECO:0000256" key="3">
    <source>
        <dbReference type="ARBA" id="ARBA00022692"/>
    </source>
</evidence>
<dbReference type="AlphaFoldDB" id="A0A4R6YB54"/>
<evidence type="ECO:0000256" key="5">
    <source>
        <dbReference type="ARBA" id="ARBA00023136"/>
    </source>
</evidence>
<evidence type="ECO:0000313" key="7">
    <source>
        <dbReference type="EMBL" id="TDR32843.1"/>
    </source>
</evidence>
<protein>
    <submittedName>
        <fullName evidence="7">Energy-coupling factor transporter transmembrane protein EcfT</fullName>
    </submittedName>
</protein>
<organism evidence="7 8">
    <name type="scientific">Hydromonas duriensis</name>
    <dbReference type="NCBI Taxonomy" id="1527608"/>
    <lineage>
        <taxon>Bacteria</taxon>
        <taxon>Pseudomonadati</taxon>
        <taxon>Pseudomonadota</taxon>
        <taxon>Betaproteobacteria</taxon>
        <taxon>Burkholderiales</taxon>
        <taxon>Burkholderiaceae</taxon>
        <taxon>Hydromonas</taxon>
    </lineage>
</organism>
<dbReference type="RefSeq" id="WP_133619014.1">
    <property type="nucleotide sequence ID" value="NZ_SNZE01000002.1"/>
</dbReference>
<comment type="caution">
    <text evidence="7">The sequence shown here is derived from an EMBL/GenBank/DDBJ whole genome shotgun (WGS) entry which is preliminary data.</text>
</comment>
<evidence type="ECO:0000256" key="2">
    <source>
        <dbReference type="ARBA" id="ARBA00008564"/>
    </source>
</evidence>
<feature type="transmembrane region" description="Helical" evidence="6">
    <location>
        <begin position="213"/>
        <end position="232"/>
    </location>
</feature>
<dbReference type="CDD" id="cd16914">
    <property type="entry name" value="EcfT"/>
    <property type="match status" value="1"/>
</dbReference>